<organism evidence="2 3">
    <name type="scientific">Symbiodinium microadriaticum</name>
    <name type="common">Dinoflagellate</name>
    <name type="synonym">Zooxanthella microadriatica</name>
    <dbReference type="NCBI Taxonomy" id="2951"/>
    <lineage>
        <taxon>Eukaryota</taxon>
        <taxon>Sar</taxon>
        <taxon>Alveolata</taxon>
        <taxon>Dinophyceae</taxon>
        <taxon>Suessiales</taxon>
        <taxon>Symbiodiniaceae</taxon>
        <taxon>Symbiodinium</taxon>
    </lineage>
</organism>
<evidence type="ECO:0000256" key="1">
    <source>
        <dbReference type="SAM" id="MobiDB-lite"/>
    </source>
</evidence>
<sequence length="1346" mass="147696">MDKVATMAKRHLAGMVRSSPNVVKFDSVRSEVQRAVAQLKYEISSMLEASGSANQEMQRVNDIHVEDRKRLEGQMEKLGQQMKEVQVRADLEEEPQAVKTGTWKFMASETLEERLQKLLEKQEQTDFRPHRLRAPTPCTLELEPPKESLIVGVPRLVQKFQDMLALSIEQTTDEVQKSGVQVHQDYDNLVAFNTETSRQLMQRLEEQKRPSLPPVEAACVEAPSPEPKLVEEPKARPVPSNAHSGVAACANEAVRTAVQTDPVKFQAQRGRRQYNVFDRYYKTGCAQFVAKHWLHLGCMKFLGQLRGVEVQLGAASQGELLIRFCAFQHKRHCLQDYWFLFDLFLAGPLSTDAEAEVEVEIFRPGVSPQVVLMVAETWIVPLVFNALGLREQELDQRFICKISAMSTHGEEQCLLPDEASLRQMATVQQLSGQSSNSSPGDDVSLFGTRSCRLRILCISGLSASVVLAVVLMLCGSRLAPGSHAAATPVGEGLVGLSAAPKASMEFTTLGDDPVHSSAPPKASTVTGMKKEKKDDDPKRAAMRNLGLNELRLPTVDEEVIDEFHPAVCAGQSLQAAITLAGLSIKVGAAMRECNSWWYRPPYADIKNPITGKTEQVVEGVPAIKNGRRLKDRKDTRHPKHPLLRMEESLRKPLSKLPASPGLEKMRSQLRNTSKVWGEIYGDNFNEFKKTHETAYNVTEWDLSLGNMSFTFGDEWTLEGWHYFLANGGVIWDTRNRLGNTTMSGLAVVLSNNGSIALMVAPRGGMPFASSCPNPVPLKKWVHVACQRRGSDLDFIVNGTQVCTMPAPAELDNLEPQTMVRIGRAATNDTDSSLHALISNMRLTGKAVYHKSTAEPERHLDLHPKTHFLLHGGYLDQVSMRPLLISGHGLLEGMVNHGGPTRKLKRPPMRKLQLNVFPDQDRALPGGLPEKWGPQAGKRSAFCARTILTIIKDAGTIASAIETNLVVCAEAKLVGHECAKGATRSIRSAANAAKYMAELPARGCNQQWFRGYYKCGERLEGASWELDALGTELGETVEACNDLDLDIRHIRRKNSPMNTDYNWGACAGEVASSAGYASTAGMYLASAVGFDCPSALPLDKKKAAQDAALEPPYAFPRGYTPAEEARDLCAQESLGFARTLFLSGTKAARAGGSCSNTGTVCSQNILLAMAAFAGIGQVGAIVHDKCLPLRKCCEYDRDEEDFVCACGATERQKVWADNREIQGECGRYSGSMSKLIGSATAYVAESLEACDATQSLPAACGSMVAFMVASLGYFAENAARNHYECPFYMFDNLYQCGQDQSKIGEAIERFAAATAAAVINCGAIDGTQRADTRLVSMVHPPRRFFMV</sequence>
<dbReference type="Proteomes" id="UP000186817">
    <property type="component" value="Unassembled WGS sequence"/>
</dbReference>
<dbReference type="SUPFAM" id="SSF49899">
    <property type="entry name" value="Concanavalin A-like lectins/glucanases"/>
    <property type="match status" value="1"/>
</dbReference>
<dbReference type="OrthoDB" id="425991at2759"/>
<comment type="caution">
    <text evidence="2">The sequence shown here is derived from an EMBL/GenBank/DDBJ whole genome shotgun (WGS) entry which is preliminary data.</text>
</comment>
<reference evidence="2 3" key="1">
    <citation type="submission" date="2016-02" db="EMBL/GenBank/DDBJ databases">
        <title>Genome analysis of coral dinoflagellate symbionts highlights evolutionary adaptations to a symbiotic lifestyle.</title>
        <authorList>
            <person name="Aranda M."/>
            <person name="Li Y."/>
            <person name="Liew Y.J."/>
            <person name="Baumgarten S."/>
            <person name="Simakov O."/>
            <person name="Wilson M."/>
            <person name="Piel J."/>
            <person name="Ashoor H."/>
            <person name="Bougouffa S."/>
            <person name="Bajic V.B."/>
            <person name="Ryu T."/>
            <person name="Ravasi T."/>
            <person name="Bayer T."/>
            <person name="Micklem G."/>
            <person name="Kim H."/>
            <person name="Bhak J."/>
            <person name="Lajeunesse T.C."/>
            <person name="Voolstra C.R."/>
        </authorList>
    </citation>
    <scope>NUCLEOTIDE SEQUENCE [LARGE SCALE GENOMIC DNA]</scope>
    <source>
        <strain evidence="2 3">CCMP2467</strain>
    </source>
</reference>
<feature type="region of interest" description="Disordered" evidence="1">
    <location>
        <begin position="508"/>
        <end position="538"/>
    </location>
</feature>
<dbReference type="Pfam" id="PF13385">
    <property type="entry name" value="Laminin_G_3"/>
    <property type="match status" value="1"/>
</dbReference>
<feature type="compositionally biased region" description="Basic and acidic residues" evidence="1">
    <location>
        <begin position="528"/>
        <end position="538"/>
    </location>
</feature>
<protein>
    <submittedName>
        <fullName evidence="2">Uncharacterized protein</fullName>
    </submittedName>
</protein>
<dbReference type="InterPro" id="IPR013320">
    <property type="entry name" value="ConA-like_dom_sf"/>
</dbReference>
<gene>
    <name evidence="2" type="ORF">AK812_SmicGene26176</name>
</gene>
<keyword evidence="3" id="KW-1185">Reference proteome</keyword>
<accession>A0A1Q9DA24</accession>
<name>A0A1Q9DA24_SYMMI</name>
<evidence type="ECO:0000313" key="3">
    <source>
        <dbReference type="Proteomes" id="UP000186817"/>
    </source>
</evidence>
<proteinExistence type="predicted"/>
<dbReference type="EMBL" id="LSRX01000636">
    <property type="protein sequence ID" value="OLP92052.1"/>
    <property type="molecule type" value="Genomic_DNA"/>
</dbReference>
<dbReference type="Gene3D" id="2.60.120.200">
    <property type="match status" value="1"/>
</dbReference>
<evidence type="ECO:0000313" key="2">
    <source>
        <dbReference type="EMBL" id="OLP92052.1"/>
    </source>
</evidence>